<organism evidence="1 2">
    <name type="scientific">Amycolatopsis samaneae</name>
    <dbReference type="NCBI Taxonomy" id="664691"/>
    <lineage>
        <taxon>Bacteria</taxon>
        <taxon>Bacillati</taxon>
        <taxon>Actinomycetota</taxon>
        <taxon>Actinomycetes</taxon>
        <taxon>Pseudonocardiales</taxon>
        <taxon>Pseudonocardiaceae</taxon>
        <taxon>Amycolatopsis</taxon>
    </lineage>
</organism>
<dbReference type="Proteomes" id="UP001597419">
    <property type="component" value="Unassembled WGS sequence"/>
</dbReference>
<dbReference type="RefSeq" id="WP_345386537.1">
    <property type="nucleotide sequence ID" value="NZ_BAABHG010000001.1"/>
</dbReference>
<name>A0ABW5GSF2_9PSEU</name>
<protein>
    <recommendedName>
        <fullName evidence="3">Zn-binding Pro-Ala-Ala-Arg (PAAR) domain-containing protein, incolved in TypeVI secretion</fullName>
    </recommendedName>
</protein>
<evidence type="ECO:0008006" key="3">
    <source>
        <dbReference type="Google" id="ProtNLM"/>
    </source>
</evidence>
<accession>A0ABW5GSF2</accession>
<sequence length="115" mass="11278">MPPAARITDPTSHVEAGAKLGVAVGPPTGALQGAGMPTVLIEGRPAAVVGPGTMNGCNVPPQHRLLGPANVILPGPEIATRRVLVGGRPIAAVGDKTACKAVVSGGARTVLIGGR</sequence>
<evidence type="ECO:0000313" key="2">
    <source>
        <dbReference type="Proteomes" id="UP001597419"/>
    </source>
</evidence>
<proteinExistence type="predicted"/>
<reference evidence="2" key="1">
    <citation type="journal article" date="2019" name="Int. J. Syst. Evol. Microbiol.">
        <title>The Global Catalogue of Microorganisms (GCM) 10K type strain sequencing project: providing services to taxonomists for standard genome sequencing and annotation.</title>
        <authorList>
            <consortium name="The Broad Institute Genomics Platform"/>
            <consortium name="The Broad Institute Genome Sequencing Center for Infectious Disease"/>
            <person name="Wu L."/>
            <person name="Ma J."/>
        </authorList>
    </citation>
    <scope>NUCLEOTIDE SEQUENCE [LARGE SCALE GENOMIC DNA]</scope>
    <source>
        <strain evidence="2">CGMCC 4.7643</strain>
    </source>
</reference>
<dbReference type="Gene3D" id="2.60.200.60">
    <property type="match status" value="1"/>
</dbReference>
<comment type="caution">
    <text evidence="1">The sequence shown here is derived from an EMBL/GenBank/DDBJ whole genome shotgun (WGS) entry which is preliminary data.</text>
</comment>
<evidence type="ECO:0000313" key="1">
    <source>
        <dbReference type="EMBL" id="MFD2463741.1"/>
    </source>
</evidence>
<dbReference type="EMBL" id="JBHUKU010000022">
    <property type="protein sequence ID" value="MFD2463741.1"/>
    <property type="molecule type" value="Genomic_DNA"/>
</dbReference>
<keyword evidence="2" id="KW-1185">Reference proteome</keyword>
<gene>
    <name evidence="1" type="ORF">ACFSYJ_34355</name>
</gene>